<dbReference type="SMART" id="SM00382">
    <property type="entry name" value="AAA"/>
    <property type="match status" value="2"/>
</dbReference>
<dbReference type="GO" id="GO:0005524">
    <property type="term" value="F:ATP binding"/>
    <property type="evidence" value="ECO:0007669"/>
    <property type="project" value="UniProtKB-KW"/>
</dbReference>
<dbReference type="GO" id="GO:0090374">
    <property type="term" value="P:oligopeptide export from mitochondrion"/>
    <property type="evidence" value="ECO:0007669"/>
    <property type="project" value="TreeGrafter"/>
</dbReference>
<feature type="transmembrane region" description="Helical" evidence="11">
    <location>
        <begin position="752"/>
        <end position="775"/>
    </location>
</feature>
<feature type="transmembrane region" description="Helical" evidence="11">
    <location>
        <begin position="103"/>
        <end position="124"/>
    </location>
</feature>
<evidence type="ECO:0000256" key="8">
    <source>
        <dbReference type="ARBA" id="ARBA00023136"/>
    </source>
</evidence>
<dbReference type="CDD" id="cd18578">
    <property type="entry name" value="ABC_6TM_Pgp_ABCB1_D2_like"/>
    <property type="match status" value="1"/>
</dbReference>
<feature type="region of interest" description="Disordered" evidence="10">
    <location>
        <begin position="665"/>
        <end position="724"/>
    </location>
</feature>
<dbReference type="InterPro" id="IPR003439">
    <property type="entry name" value="ABC_transporter-like_ATP-bd"/>
</dbReference>
<dbReference type="CDD" id="cd18577">
    <property type="entry name" value="ABC_6TM_Pgp_ABCB1_D1_like"/>
    <property type="match status" value="1"/>
</dbReference>
<dbReference type="InterPro" id="IPR036640">
    <property type="entry name" value="ABC1_TM_sf"/>
</dbReference>
<feature type="transmembrane region" description="Helical" evidence="11">
    <location>
        <begin position="795"/>
        <end position="814"/>
    </location>
</feature>
<reference evidence="14 15" key="1">
    <citation type="submission" date="2015-01" db="EMBL/GenBank/DDBJ databases">
        <title>The Genome Sequence of Rhinocladiella mackenzie CBS 650.93.</title>
        <authorList>
            <consortium name="The Broad Institute Genomics Platform"/>
            <person name="Cuomo C."/>
            <person name="de Hoog S."/>
            <person name="Gorbushina A."/>
            <person name="Stielow B."/>
            <person name="Teixiera M."/>
            <person name="Abouelleil A."/>
            <person name="Chapman S.B."/>
            <person name="Priest M."/>
            <person name="Young S.K."/>
            <person name="Wortman J."/>
            <person name="Nusbaum C."/>
            <person name="Birren B."/>
        </authorList>
    </citation>
    <scope>NUCLEOTIDE SEQUENCE [LARGE SCALE GENOMIC DNA]</scope>
    <source>
        <strain evidence="14 15">CBS 650.93</strain>
    </source>
</reference>
<dbReference type="Proteomes" id="UP000053617">
    <property type="component" value="Unassembled WGS sequence"/>
</dbReference>
<evidence type="ECO:0000256" key="6">
    <source>
        <dbReference type="ARBA" id="ARBA00022840"/>
    </source>
</evidence>
<accession>A0A0D2IWN1</accession>
<dbReference type="Pfam" id="PF00005">
    <property type="entry name" value="ABC_tran"/>
    <property type="match status" value="2"/>
</dbReference>
<dbReference type="OrthoDB" id="6500128at2759"/>
<dbReference type="VEuPathDB" id="FungiDB:Z518_02445"/>
<dbReference type="InterPro" id="IPR011527">
    <property type="entry name" value="ABC1_TM_dom"/>
</dbReference>
<keyword evidence="4 11" id="KW-0812">Transmembrane</keyword>
<evidence type="ECO:0000256" key="11">
    <source>
        <dbReference type="SAM" id="Phobius"/>
    </source>
</evidence>
<evidence type="ECO:0000256" key="10">
    <source>
        <dbReference type="SAM" id="MobiDB-lite"/>
    </source>
</evidence>
<evidence type="ECO:0000256" key="3">
    <source>
        <dbReference type="ARBA" id="ARBA00022448"/>
    </source>
</evidence>
<dbReference type="GO" id="GO:0016887">
    <property type="term" value="F:ATP hydrolysis activity"/>
    <property type="evidence" value="ECO:0007669"/>
    <property type="project" value="InterPro"/>
</dbReference>
<dbReference type="PANTHER" id="PTHR43394">
    <property type="entry name" value="ATP-DEPENDENT PERMEASE MDL1, MITOCHONDRIAL"/>
    <property type="match status" value="1"/>
</dbReference>
<dbReference type="PROSITE" id="PS00211">
    <property type="entry name" value="ABC_TRANSPORTER_1"/>
    <property type="match status" value="2"/>
</dbReference>
<evidence type="ECO:0000259" key="12">
    <source>
        <dbReference type="PROSITE" id="PS50893"/>
    </source>
</evidence>
<dbReference type="GO" id="GO:0015421">
    <property type="term" value="F:ABC-type oligopeptide transporter activity"/>
    <property type="evidence" value="ECO:0007669"/>
    <property type="project" value="TreeGrafter"/>
</dbReference>
<dbReference type="InterPro" id="IPR027417">
    <property type="entry name" value="P-loop_NTPase"/>
</dbReference>
<feature type="transmembrane region" description="Helical" evidence="11">
    <location>
        <begin position="976"/>
        <end position="1004"/>
    </location>
</feature>
<evidence type="ECO:0000256" key="9">
    <source>
        <dbReference type="ARBA" id="ARBA00049740"/>
    </source>
</evidence>
<evidence type="ECO:0000313" key="15">
    <source>
        <dbReference type="Proteomes" id="UP000053617"/>
    </source>
</evidence>
<dbReference type="GeneID" id="25290516"/>
<dbReference type="InterPro" id="IPR017871">
    <property type="entry name" value="ABC_transporter-like_CS"/>
</dbReference>
<evidence type="ECO:0000313" key="14">
    <source>
        <dbReference type="EMBL" id="KIX07791.1"/>
    </source>
</evidence>
<feature type="domain" description="ABC transmembrane type-1" evidence="13">
    <location>
        <begin position="756"/>
        <end position="1045"/>
    </location>
</feature>
<keyword evidence="6" id="KW-0067">ATP-binding</keyword>
<dbReference type="HOGENOM" id="CLU_000604_17_2_1"/>
<feature type="transmembrane region" description="Helical" evidence="11">
    <location>
        <begin position="45"/>
        <end position="69"/>
    </location>
</feature>
<comment type="subcellular location">
    <subcellularLocation>
        <location evidence="1">Membrane</location>
        <topology evidence="1">Multi-pass membrane protein</topology>
    </subcellularLocation>
</comment>
<keyword evidence="5" id="KW-0547">Nucleotide-binding</keyword>
<protein>
    <recommendedName>
        <fullName evidence="9">ABC multidrug transporter MDR2</fullName>
    </recommendedName>
</protein>
<keyword evidence="7 11" id="KW-1133">Transmembrane helix</keyword>
<dbReference type="RefSeq" id="XP_013274927.1">
    <property type="nucleotide sequence ID" value="XM_013419473.1"/>
</dbReference>
<dbReference type="Pfam" id="PF00664">
    <property type="entry name" value="ABC_membrane"/>
    <property type="match status" value="2"/>
</dbReference>
<evidence type="ECO:0000256" key="2">
    <source>
        <dbReference type="ARBA" id="ARBA00007577"/>
    </source>
</evidence>
<sequence>MVADRSEGGESPGAVATDQMALNKTPGLFGYLRLLLYAGSTWQDVGLMLIGGICAAASGVPFPLMAILFGELVNDINEVSCEVGETGTAQSYEATINDKVLQLVYIATAAFALIFIYVVCWSLLSQRVAYRLREDYFQNLLRQDQAFIDRHQAGEVSSRLNGDIQAVQSGICEKVGIFIAGLSFFVAAYVVAFIKEARLAGMLISLVPAFLLVAIVGGGFFQKFSSRMSDAVISASCIASEMLSNFTVVKAFDAGPRLEKKFAQHMAQSRREGIKKGIVAGIQAGMLYFIAYSANALAFWQGSHMITEMLAGRGDGSTLGEIYTVVFILVDACVVLGSTAPLLPIFGTAATAFEKLKKDIDHKSQIEGTSDVGHVVSPDSPGTIKFHNVSFAYPSRPEESVLRNINITFRGGKHTAIVGPSGSGKSTIAALITRLYDPMEGDITFDDHSLSDINIRSLRGFCGLVQQEPVLLNGEILQNIALGLAGSSAPSHRKFKNELLGPRLAEMAKEETDPTNSTLSHSLLTSEILHLVQQAANLADADTFIQRLDRGYNTLVGSGGQSISGGQRQRIALARALIRNPKVLILDEATASLDSSSEQRIQAAINQIVGSRTVISITHRLSTIKTADNIIVMKGGEVIDQGTYDELMARVGVFADMVKLQALDASHPGPPSNAQSNSGSRNSSLALSSEMADTSHGIDSGSIHSLHDTLPPDRETAEDEHDASKLRDIDLDSSLSPGIVIKGMGRYTRPNLIWLAMAVVAAIIVGCTFSASGLIFGHTVDALSPCSVNIDRILFLGRFFGGMLFMLAAVEFLANWISWSSFGIVAERLLYTMRVLTFRSLLEQNIEWHQSVSRPPSSLLSVITKDSAAIGGFSGSTIGTILSILVNFLVAIILSHIVAWKIAIACLTMVPILLGSGFMQLYSISRFEERNSQAFTEAVGICTEAVTSFKTVATFSLEREVMGTYRRALSNPRKEILAASIYTNFWLAIANCTGFFVYAFAYWWGSHLIIKGENSQQQFFIILVAMLVSAQLWGQMFTLAPEISRARASASRILSLIGASSRQDELPSFTVPEQSTSTIHASDVEKVAAVDVMTSLGPLRGAGVAFRSVSFSYPSSPSTLVLEDVSFSVQPGQFCGLVGPSGAGKSTIISLIQHMYESSSGSVEIDGVNVSHRDFRDDIAVVPQDHALFSGTIKFNVGLGAKRGHEATGVEIKEACELAKIHDTIMALPQQYDTECGPSGSQLSGGQRQRLTIARALIRKPRILLLDESTSALDAETEHALQDSLDRSIRGSGITVIAITHRLHTVTKADVIFVVEGGRIVDSGSHAELVQRCESYRINAQQQMLR</sequence>
<feature type="transmembrane region" description="Helical" evidence="11">
    <location>
        <begin position="1019"/>
        <end position="1040"/>
    </location>
</feature>
<feature type="compositionally biased region" description="Basic and acidic residues" evidence="10">
    <location>
        <begin position="705"/>
        <end position="715"/>
    </location>
</feature>
<evidence type="ECO:0000256" key="4">
    <source>
        <dbReference type="ARBA" id="ARBA00022692"/>
    </source>
</evidence>
<dbReference type="EMBL" id="KN847476">
    <property type="protein sequence ID" value="KIX07791.1"/>
    <property type="molecule type" value="Genomic_DNA"/>
</dbReference>
<dbReference type="InterPro" id="IPR039421">
    <property type="entry name" value="Type_1_exporter"/>
</dbReference>
<name>A0A0D2IWN1_9EURO</name>
<dbReference type="PROSITE" id="PS50929">
    <property type="entry name" value="ABC_TM1F"/>
    <property type="match status" value="2"/>
</dbReference>
<organism evidence="14 15">
    <name type="scientific">Rhinocladiella mackenziei CBS 650.93</name>
    <dbReference type="NCBI Taxonomy" id="1442369"/>
    <lineage>
        <taxon>Eukaryota</taxon>
        <taxon>Fungi</taxon>
        <taxon>Dikarya</taxon>
        <taxon>Ascomycota</taxon>
        <taxon>Pezizomycotina</taxon>
        <taxon>Eurotiomycetes</taxon>
        <taxon>Chaetothyriomycetidae</taxon>
        <taxon>Chaetothyriales</taxon>
        <taxon>Herpotrichiellaceae</taxon>
        <taxon>Rhinocladiella</taxon>
    </lineage>
</organism>
<proteinExistence type="inferred from homology"/>
<comment type="similarity">
    <text evidence="2">Belongs to the ABC transporter superfamily. ABCB family. Multidrug resistance exporter (TC 3.A.1.201) subfamily.</text>
</comment>
<dbReference type="STRING" id="1442369.A0A0D2IWN1"/>
<dbReference type="PANTHER" id="PTHR43394:SF1">
    <property type="entry name" value="ATP-BINDING CASSETTE SUB-FAMILY B MEMBER 10, MITOCHONDRIAL"/>
    <property type="match status" value="1"/>
</dbReference>
<feature type="transmembrane region" description="Helical" evidence="11">
    <location>
        <begin position="322"/>
        <end position="353"/>
    </location>
</feature>
<evidence type="ECO:0000256" key="5">
    <source>
        <dbReference type="ARBA" id="ARBA00022741"/>
    </source>
</evidence>
<dbReference type="GO" id="GO:0005743">
    <property type="term" value="C:mitochondrial inner membrane"/>
    <property type="evidence" value="ECO:0007669"/>
    <property type="project" value="TreeGrafter"/>
</dbReference>
<dbReference type="InterPro" id="IPR003593">
    <property type="entry name" value="AAA+_ATPase"/>
</dbReference>
<dbReference type="Gene3D" id="3.40.50.300">
    <property type="entry name" value="P-loop containing nucleotide triphosphate hydrolases"/>
    <property type="match status" value="2"/>
</dbReference>
<evidence type="ECO:0000259" key="13">
    <source>
        <dbReference type="PROSITE" id="PS50929"/>
    </source>
</evidence>
<keyword evidence="15" id="KW-1185">Reference proteome</keyword>
<dbReference type="FunFam" id="1.20.1560.10:FF:000057">
    <property type="entry name" value="ABC multidrug transporter SitT"/>
    <property type="match status" value="1"/>
</dbReference>
<feature type="domain" description="ABC transmembrane type-1" evidence="13">
    <location>
        <begin position="49"/>
        <end position="348"/>
    </location>
</feature>
<feature type="domain" description="ABC transporter" evidence="12">
    <location>
        <begin position="1104"/>
        <end position="1342"/>
    </location>
</feature>
<dbReference type="SUPFAM" id="SSF52540">
    <property type="entry name" value="P-loop containing nucleoside triphosphate hydrolases"/>
    <property type="match status" value="2"/>
</dbReference>
<feature type="compositionally biased region" description="Low complexity" evidence="10">
    <location>
        <begin position="672"/>
        <end position="689"/>
    </location>
</feature>
<dbReference type="Gene3D" id="1.20.1560.10">
    <property type="entry name" value="ABC transporter type 1, transmembrane domain"/>
    <property type="match status" value="1"/>
</dbReference>
<feature type="transmembrane region" description="Helical" evidence="11">
    <location>
        <begin position="900"/>
        <end position="922"/>
    </location>
</feature>
<evidence type="ECO:0000256" key="7">
    <source>
        <dbReference type="ARBA" id="ARBA00022989"/>
    </source>
</evidence>
<keyword evidence="3" id="KW-0813">Transport</keyword>
<feature type="transmembrane region" description="Helical" evidence="11">
    <location>
        <begin position="868"/>
        <end position="894"/>
    </location>
</feature>
<dbReference type="PROSITE" id="PS50893">
    <property type="entry name" value="ABC_TRANSPORTER_2"/>
    <property type="match status" value="2"/>
</dbReference>
<dbReference type="SUPFAM" id="SSF90123">
    <property type="entry name" value="ABC transporter transmembrane region"/>
    <property type="match status" value="2"/>
</dbReference>
<keyword evidence="8 11" id="KW-0472">Membrane</keyword>
<dbReference type="FunFam" id="3.40.50.300:FF:000913">
    <property type="entry name" value="ABC multidrug transporter SitT"/>
    <property type="match status" value="1"/>
</dbReference>
<feature type="domain" description="ABC transporter" evidence="12">
    <location>
        <begin position="384"/>
        <end position="660"/>
    </location>
</feature>
<feature type="transmembrane region" description="Helical" evidence="11">
    <location>
        <begin position="200"/>
        <end position="221"/>
    </location>
</feature>
<gene>
    <name evidence="14" type="ORF">Z518_02445</name>
</gene>
<feature type="transmembrane region" description="Helical" evidence="11">
    <location>
        <begin position="278"/>
        <end position="302"/>
    </location>
</feature>
<feature type="transmembrane region" description="Helical" evidence="11">
    <location>
        <begin position="175"/>
        <end position="194"/>
    </location>
</feature>
<evidence type="ECO:0000256" key="1">
    <source>
        <dbReference type="ARBA" id="ARBA00004141"/>
    </source>
</evidence>